<dbReference type="EMBL" id="LITU01000081">
    <property type="protein sequence ID" value="KOY13379.1"/>
    <property type="molecule type" value="Genomic_DNA"/>
</dbReference>
<evidence type="ECO:0000256" key="3">
    <source>
        <dbReference type="ARBA" id="ARBA00036324"/>
    </source>
</evidence>
<dbReference type="InterPro" id="IPR023750">
    <property type="entry name" value="RbsD-like_sf"/>
</dbReference>
<proteinExistence type="predicted"/>
<dbReference type="Proteomes" id="UP000037688">
    <property type="component" value="Unassembled WGS sequence"/>
</dbReference>
<dbReference type="RefSeq" id="WP_053783726.1">
    <property type="nucleotide sequence ID" value="NZ_LITU01000081.1"/>
</dbReference>
<dbReference type="PANTHER" id="PTHR31690:SF4">
    <property type="entry name" value="FUCOSE MUTAROTASE"/>
    <property type="match status" value="1"/>
</dbReference>
<accession>A0A0M9BJS1</accession>
<evidence type="ECO:0000313" key="5">
    <source>
        <dbReference type="Proteomes" id="UP000037688"/>
    </source>
</evidence>
<dbReference type="InterPro" id="IPR050443">
    <property type="entry name" value="RbsD/FucU_mutarotase"/>
</dbReference>
<dbReference type="SUPFAM" id="SSF102546">
    <property type="entry name" value="RbsD-like"/>
    <property type="match status" value="1"/>
</dbReference>
<dbReference type="PANTHER" id="PTHR31690">
    <property type="entry name" value="FUCOSE MUTAROTASE"/>
    <property type="match status" value="1"/>
</dbReference>
<evidence type="ECO:0000313" key="4">
    <source>
        <dbReference type="EMBL" id="KOY13379.1"/>
    </source>
</evidence>
<gene>
    <name evidence="4" type="ORF">AMS66_27055</name>
</gene>
<comment type="catalytic activity">
    <reaction evidence="3">
        <text>alpha-L-fucose = beta-L-fucose</text>
        <dbReference type="Rhea" id="RHEA:25580"/>
        <dbReference type="ChEBI" id="CHEBI:42548"/>
        <dbReference type="ChEBI" id="CHEBI:42589"/>
        <dbReference type="EC" id="5.1.3.29"/>
    </reaction>
</comment>
<dbReference type="PATRIC" id="fig|1705561.3.peg.5689"/>
<evidence type="ECO:0000256" key="1">
    <source>
        <dbReference type="ARBA" id="ARBA00000223"/>
    </source>
</evidence>
<comment type="caution">
    <text evidence="4">The sequence shown here is derived from an EMBL/GenBank/DDBJ whole genome shotgun (WGS) entry which is preliminary data.</text>
</comment>
<dbReference type="GO" id="GO:0062193">
    <property type="term" value="F:D-ribose pyranase activity"/>
    <property type="evidence" value="ECO:0007669"/>
    <property type="project" value="UniProtKB-EC"/>
</dbReference>
<keyword evidence="5" id="KW-1185">Reference proteome</keyword>
<dbReference type="AlphaFoldDB" id="A0A0M9BJS1"/>
<protein>
    <submittedName>
        <fullName evidence="4">Fucose isomerase</fullName>
    </submittedName>
</protein>
<evidence type="ECO:0000256" key="2">
    <source>
        <dbReference type="ARBA" id="ARBA00023235"/>
    </source>
</evidence>
<dbReference type="OrthoDB" id="9805009at2"/>
<name>A0A0M9BJS1_9BACL</name>
<sequence length="157" mass="17662">MLKNIPAIIPPELLKMMSEMGHGDELVLADGNFPAASHAQRLIRCDALGTVELLDAILSLYPLDTYAERPAAVMQVVKGDQVVPIIWEDYRRLILDHEGITDAFDQEERFAFYERASRAYVIIATGERAQYANLILKKGVIFPDTDPYSQAKKLELN</sequence>
<dbReference type="GO" id="GO:0006004">
    <property type="term" value="P:fucose metabolic process"/>
    <property type="evidence" value="ECO:0007669"/>
    <property type="project" value="TreeGrafter"/>
</dbReference>
<keyword evidence="2 4" id="KW-0413">Isomerase</keyword>
<dbReference type="GO" id="GO:0036373">
    <property type="term" value="F:L-fucose mutarotase activity"/>
    <property type="evidence" value="ECO:0007669"/>
    <property type="project" value="UniProtKB-EC"/>
</dbReference>
<comment type="catalytic activity">
    <reaction evidence="1">
        <text>beta-D-ribopyranose = beta-D-ribofuranose</text>
        <dbReference type="Rhea" id="RHEA:25432"/>
        <dbReference type="ChEBI" id="CHEBI:27476"/>
        <dbReference type="ChEBI" id="CHEBI:47002"/>
        <dbReference type="EC" id="5.4.99.62"/>
    </reaction>
</comment>
<reference evidence="4 5" key="1">
    <citation type="submission" date="2015-08" db="EMBL/GenBank/DDBJ databases">
        <title>Draft genome sequence of cellulolytic and xylanolytic Paenibacillus sp. A59, isolated from a decaying forest soil from Patagonia, Argentina.</title>
        <authorList>
            <person name="Ghio S."/>
            <person name="Caceres A.M."/>
            <person name="Talia P."/>
            <person name="Grasso D."/>
            <person name="Campos E."/>
        </authorList>
    </citation>
    <scope>NUCLEOTIDE SEQUENCE [LARGE SCALE GENOMIC DNA]</scope>
    <source>
        <strain evidence="4 5">A59</strain>
    </source>
</reference>
<dbReference type="Gene3D" id="3.40.1650.10">
    <property type="entry name" value="RbsD-like domain"/>
    <property type="match status" value="1"/>
</dbReference>
<organism evidence="4 5">
    <name type="scientific">Paenibacillus xylanivorans</name>
    <dbReference type="NCBI Taxonomy" id="1705561"/>
    <lineage>
        <taxon>Bacteria</taxon>
        <taxon>Bacillati</taxon>
        <taxon>Bacillota</taxon>
        <taxon>Bacilli</taxon>
        <taxon>Bacillales</taxon>
        <taxon>Paenibacillaceae</taxon>
        <taxon>Paenibacillus</taxon>
    </lineage>
</organism>
<dbReference type="GO" id="GO:0042806">
    <property type="term" value="F:fucose binding"/>
    <property type="evidence" value="ECO:0007669"/>
    <property type="project" value="TreeGrafter"/>
</dbReference>
<dbReference type="Pfam" id="PF05025">
    <property type="entry name" value="RbsD_FucU"/>
    <property type="match status" value="1"/>
</dbReference>
<dbReference type="InterPro" id="IPR007721">
    <property type="entry name" value="RbsD_FucU"/>
</dbReference>